<protein>
    <recommendedName>
        <fullName evidence="12">MLO-like protein</fullName>
    </recommendedName>
</protein>
<evidence type="ECO:0000256" key="2">
    <source>
        <dbReference type="ARBA" id="ARBA00006574"/>
    </source>
</evidence>
<accession>S8D0G6</accession>
<keyword evidence="4" id="KW-0611">Plant defense</keyword>
<keyword evidence="7" id="KW-0568">Pathogenesis-related protein</keyword>
<evidence type="ECO:0000256" key="4">
    <source>
        <dbReference type="ARBA" id="ARBA00022821"/>
    </source>
</evidence>
<evidence type="ECO:0000256" key="1">
    <source>
        <dbReference type="ARBA" id="ARBA00004141"/>
    </source>
</evidence>
<reference evidence="10 11" key="1">
    <citation type="journal article" date="2013" name="BMC Genomics">
        <title>The miniature genome of a carnivorous plant Genlisea aurea contains a low number of genes and short non-coding sequences.</title>
        <authorList>
            <person name="Leushkin E.V."/>
            <person name="Sutormin R.A."/>
            <person name="Nabieva E.R."/>
            <person name="Penin A.A."/>
            <person name="Kondrashov A.S."/>
            <person name="Logacheva M.D."/>
        </authorList>
    </citation>
    <scope>NUCLEOTIDE SEQUENCE [LARGE SCALE GENOMIC DNA]</scope>
</reference>
<comment type="subcellular location">
    <subcellularLocation>
        <location evidence="1">Membrane</location>
        <topology evidence="1">Multi-pass membrane protein</topology>
    </subcellularLocation>
</comment>
<evidence type="ECO:0000256" key="5">
    <source>
        <dbReference type="ARBA" id="ARBA00022989"/>
    </source>
</evidence>
<dbReference type="PANTHER" id="PTHR31942">
    <property type="entry name" value="MLO-LIKE PROTEIN 1"/>
    <property type="match status" value="1"/>
</dbReference>
<evidence type="ECO:0000256" key="9">
    <source>
        <dbReference type="SAM" id="Phobius"/>
    </source>
</evidence>
<feature type="region of interest" description="Disordered" evidence="8">
    <location>
        <begin position="65"/>
        <end position="113"/>
    </location>
</feature>
<feature type="region of interest" description="Disordered" evidence="8">
    <location>
        <begin position="133"/>
        <end position="157"/>
    </location>
</feature>
<dbReference type="Proteomes" id="UP000015453">
    <property type="component" value="Unassembled WGS sequence"/>
</dbReference>
<feature type="transmembrane region" description="Helical" evidence="9">
    <location>
        <begin position="16"/>
        <end position="41"/>
    </location>
</feature>
<evidence type="ECO:0000256" key="8">
    <source>
        <dbReference type="SAM" id="MobiDB-lite"/>
    </source>
</evidence>
<name>S8D0G6_9LAMI</name>
<dbReference type="OrthoDB" id="1388414at2759"/>
<keyword evidence="6 9" id="KW-0472">Membrane</keyword>
<feature type="compositionally biased region" description="Low complexity" evidence="8">
    <location>
        <begin position="85"/>
        <end position="94"/>
    </location>
</feature>
<keyword evidence="5 9" id="KW-1133">Transmembrane helix</keyword>
<comment type="caution">
    <text evidence="10">The sequence shown here is derived from an EMBL/GenBank/DDBJ whole genome shotgun (WGS) entry which is preliminary data.</text>
</comment>
<gene>
    <name evidence="10" type="ORF">M569_01471</name>
</gene>
<organism evidence="10 11">
    <name type="scientific">Genlisea aurea</name>
    <dbReference type="NCBI Taxonomy" id="192259"/>
    <lineage>
        <taxon>Eukaryota</taxon>
        <taxon>Viridiplantae</taxon>
        <taxon>Streptophyta</taxon>
        <taxon>Embryophyta</taxon>
        <taxon>Tracheophyta</taxon>
        <taxon>Spermatophyta</taxon>
        <taxon>Magnoliopsida</taxon>
        <taxon>eudicotyledons</taxon>
        <taxon>Gunneridae</taxon>
        <taxon>Pentapetalae</taxon>
        <taxon>asterids</taxon>
        <taxon>lamiids</taxon>
        <taxon>Lamiales</taxon>
        <taxon>Lentibulariaceae</taxon>
        <taxon>Genlisea</taxon>
    </lineage>
</organism>
<sequence length="157" mass="16964">YEYGINSCFHDNMPFLITKVCLGFGALFLCSYITLPLYALITQMGSHMKKSIFDEQTSRALKKWHMAVKKKHGEKSSVHTHDGGSPSSSVTSSPFHQMAAGGGGGRADASDVENPPVTASFIVRASARNGVFVEKSDEERDFSSARPAATSPKPPKP</sequence>
<feature type="non-terminal residue" evidence="10">
    <location>
        <position position="1"/>
    </location>
</feature>
<evidence type="ECO:0008006" key="12">
    <source>
        <dbReference type="Google" id="ProtNLM"/>
    </source>
</evidence>
<dbReference type="GO" id="GO:0006952">
    <property type="term" value="P:defense response"/>
    <property type="evidence" value="ECO:0007669"/>
    <property type="project" value="UniProtKB-KW"/>
</dbReference>
<proteinExistence type="inferred from homology"/>
<keyword evidence="11" id="KW-1185">Reference proteome</keyword>
<evidence type="ECO:0000256" key="3">
    <source>
        <dbReference type="ARBA" id="ARBA00022692"/>
    </source>
</evidence>
<evidence type="ECO:0000256" key="7">
    <source>
        <dbReference type="ARBA" id="ARBA00023265"/>
    </source>
</evidence>
<comment type="similarity">
    <text evidence="2">Belongs to the MLO family.</text>
</comment>
<dbReference type="PANTHER" id="PTHR31942:SF49">
    <property type="entry name" value="MLO-LIKE PROTEIN 8"/>
    <property type="match status" value="1"/>
</dbReference>
<dbReference type="AlphaFoldDB" id="S8D0G6"/>
<dbReference type="EMBL" id="AUSU01000484">
    <property type="protein sequence ID" value="EPS73284.1"/>
    <property type="molecule type" value="Genomic_DNA"/>
</dbReference>
<evidence type="ECO:0000313" key="11">
    <source>
        <dbReference type="Proteomes" id="UP000015453"/>
    </source>
</evidence>
<evidence type="ECO:0000313" key="10">
    <source>
        <dbReference type="EMBL" id="EPS73284.1"/>
    </source>
</evidence>
<evidence type="ECO:0000256" key="6">
    <source>
        <dbReference type="ARBA" id="ARBA00023136"/>
    </source>
</evidence>
<feature type="compositionally biased region" description="Basic and acidic residues" evidence="8">
    <location>
        <begin position="134"/>
        <end position="143"/>
    </location>
</feature>
<dbReference type="Pfam" id="PF03094">
    <property type="entry name" value="Mlo"/>
    <property type="match status" value="1"/>
</dbReference>
<dbReference type="GO" id="GO:0016020">
    <property type="term" value="C:membrane"/>
    <property type="evidence" value="ECO:0007669"/>
    <property type="project" value="UniProtKB-SubCell"/>
</dbReference>
<keyword evidence="3 9" id="KW-0812">Transmembrane</keyword>
<dbReference type="InterPro" id="IPR004326">
    <property type="entry name" value="Mlo"/>
</dbReference>